<evidence type="ECO:0000313" key="3">
    <source>
        <dbReference type="EMBL" id="KFN02192.1"/>
    </source>
</evidence>
<dbReference type="PATRIC" id="fig|1405.8.peg.1995"/>
<dbReference type="AlphaFoldDB" id="A0A090YVC2"/>
<reference evidence="4 6" key="2">
    <citation type="submission" date="2018-08" db="EMBL/GenBank/DDBJ databases">
        <title>Bacillus clarus sp. nov. strain PS00077A.</title>
        <authorList>
            <person name="Mendez Acevedo M."/>
            <person name="Carroll L."/>
            <person name="Mukherjee M."/>
            <person name="Wiedmann M."/>
            <person name="Kovac J."/>
        </authorList>
    </citation>
    <scope>NUCLEOTIDE SEQUENCE [LARGE SCALE GENOMIC DNA]</scope>
    <source>
        <strain evidence="4 6">PS00077A</strain>
    </source>
</reference>
<name>A0A090YVC2_9BACI</name>
<dbReference type="EMBL" id="QVOD01000003">
    <property type="protein sequence ID" value="RFT68159.1"/>
    <property type="molecule type" value="Genomic_DNA"/>
</dbReference>
<proteinExistence type="predicted"/>
<gene>
    <name evidence="4" type="ORF">D0U04_04635</name>
    <name evidence="3" type="ORF">DJ93_1798</name>
</gene>
<dbReference type="InterPro" id="IPR000073">
    <property type="entry name" value="AB_hydrolase_1"/>
</dbReference>
<keyword evidence="1 3" id="KW-0378">Hydrolase</keyword>
<dbReference type="Gene3D" id="3.40.50.1820">
    <property type="entry name" value="alpha/beta hydrolase"/>
    <property type="match status" value="1"/>
</dbReference>
<sequence>MFVTVEKDVHIFVEDINPGPGSKPVFFVHGWPLNHQMYQYQFNILPQHGFRCIAMDIRGNGQSDKPWTGYTYDRLADDIAIVLDALQIEKATLLGFSVGGALSLRYMSRYNGRRISKLVLVDAVSPSFVKNEASPYGVPKEQADALMNQMSMNLPKFLSDVSLSFFNRNLGAATLEWFSYLGMQSASYALIKILQAAANEDVTKDLSKINVPTKIFHGIHDQLIPYKSAELSQKQIKGSSLYPLTNSGHGSPIEQADELNKELIKFLNS</sequence>
<keyword evidence="6" id="KW-1185">Reference proteome</keyword>
<protein>
    <submittedName>
        <fullName evidence="3 4">Alpha/beta hydrolase</fullName>
    </submittedName>
</protein>
<comment type="caution">
    <text evidence="3">The sequence shown here is derived from an EMBL/GenBank/DDBJ whole genome shotgun (WGS) entry which is preliminary data.</text>
</comment>
<evidence type="ECO:0000313" key="4">
    <source>
        <dbReference type="EMBL" id="RFT68159.1"/>
    </source>
</evidence>
<dbReference type="PANTHER" id="PTHR43798">
    <property type="entry name" value="MONOACYLGLYCEROL LIPASE"/>
    <property type="match status" value="1"/>
</dbReference>
<dbReference type="InterPro" id="IPR050266">
    <property type="entry name" value="AB_hydrolase_sf"/>
</dbReference>
<dbReference type="Proteomes" id="UP000264294">
    <property type="component" value="Unassembled WGS sequence"/>
</dbReference>
<dbReference type="InterPro" id="IPR029058">
    <property type="entry name" value="AB_hydrolase_fold"/>
</dbReference>
<organism evidence="3 5">
    <name type="scientific">Bacillus clarus</name>
    <dbReference type="NCBI Taxonomy" id="2338372"/>
    <lineage>
        <taxon>Bacteria</taxon>
        <taxon>Bacillati</taxon>
        <taxon>Bacillota</taxon>
        <taxon>Bacilli</taxon>
        <taxon>Bacillales</taxon>
        <taxon>Bacillaceae</taxon>
        <taxon>Bacillus</taxon>
        <taxon>Bacillus cereus group</taxon>
    </lineage>
</organism>
<evidence type="ECO:0000259" key="2">
    <source>
        <dbReference type="Pfam" id="PF00561"/>
    </source>
</evidence>
<evidence type="ECO:0000313" key="5">
    <source>
        <dbReference type="Proteomes" id="UP000029389"/>
    </source>
</evidence>
<reference evidence="3 5" key="1">
    <citation type="submission" date="2014-04" db="EMBL/GenBank/DDBJ databases">
        <authorList>
            <person name="Bishop-Lilly K.A."/>
            <person name="Broomall S.M."/>
            <person name="Chain P.S."/>
            <person name="Chertkov O."/>
            <person name="Coyne S.R."/>
            <person name="Daligault H.E."/>
            <person name="Davenport K.W."/>
            <person name="Erkkila T."/>
            <person name="Frey K.G."/>
            <person name="Gibbons H.S."/>
            <person name="Gu W."/>
            <person name="Jaissle J."/>
            <person name="Johnson S.L."/>
            <person name="Koroleva G.I."/>
            <person name="Ladner J.T."/>
            <person name="Lo C.-C."/>
            <person name="Minogue T.D."/>
            <person name="Munk C."/>
            <person name="Palacios G.F."/>
            <person name="Redden C.L."/>
            <person name="Rosenzweig C.N."/>
            <person name="Scholz M.B."/>
            <person name="Teshima H."/>
            <person name="Xu Y."/>
        </authorList>
    </citation>
    <scope>NUCLEOTIDE SEQUENCE [LARGE SCALE GENOMIC DNA]</scope>
    <source>
        <strain evidence="3 5">BHP</strain>
    </source>
</reference>
<dbReference type="Pfam" id="PF00561">
    <property type="entry name" value="Abhydrolase_1"/>
    <property type="match status" value="1"/>
</dbReference>
<dbReference type="SUPFAM" id="SSF53474">
    <property type="entry name" value="alpha/beta-Hydrolases"/>
    <property type="match status" value="1"/>
</dbReference>
<dbReference type="InterPro" id="IPR000639">
    <property type="entry name" value="Epox_hydrolase-like"/>
</dbReference>
<dbReference type="PRINTS" id="PR00412">
    <property type="entry name" value="EPOXHYDRLASE"/>
</dbReference>
<dbReference type="GO" id="GO:0016787">
    <property type="term" value="F:hydrolase activity"/>
    <property type="evidence" value="ECO:0007669"/>
    <property type="project" value="UniProtKB-KW"/>
</dbReference>
<dbReference type="GO" id="GO:0016020">
    <property type="term" value="C:membrane"/>
    <property type="evidence" value="ECO:0007669"/>
    <property type="project" value="TreeGrafter"/>
</dbReference>
<accession>A0A090YVC2</accession>
<dbReference type="PRINTS" id="PR00111">
    <property type="entry name" value="ABHYDROLASE"/>
</dbReference>
<feature type="domain" description="AB hydrolase-1" evidence="2">
    <location>
        <begin position="23"/>
        <end position="139"/>
    </location>
</feature>
<dbReference type="PANTHER" id="PTHR43798:SF31">
    <property type="entry name" value="AB HYDROLASE SUPERFAMILY PROTEIN YCLE"/>
    <property type="match status" value="1"/>
</dbReference>
<dbReference type="RefSeq" id="WP_042980493.1">
    <property type="nucleotide sequence ID" value="NZ_JMQC01000008.1"/>
</dbReference>
<dbReference type="STRING" id="1405.B7492_25465"/>
<evidence type="ECO:0000313" key="6">
    <source>
        <dbReference type="Proteomes" id="UP000264294"/>
    </source>
</evidence>
<evidence type="ECO:0000256" key="1">
    <source>
        <dbReference type="ARBA" id="ARBA00022801"/>
    </source>
</evidence>
<dbReference type="EMBL" id="JMQC01000008">
    <property type="protein sequence ID" value="KFN02192.1"/>
    <property type="molecule type" value="Genomic_DNA"/>
</dbReference>
<dbReference type="Proteomes" id="UP000029389">
    <property type="component" value="Unassembled WGS sequence"/>
</dbReference>